<evidence type="ECO:0000313" key="4">
    <source>
        <dbReference type="Proteomes" id="UP001530315"/>
    </source>
</evidence>
<feature type="compositionally biased region" description="Low complexity" evidence="1">
    <location>
        <begin position="102"/>
        <end position="112"/>
    </location>
</feature>
<dbReference type="Proteomes" id="UP001530315">
    <property type="component" value="Unassembled WGS sequence"/>
</dbReference>
<accession>A0ABD3MKP3</accession>
<name>A0ABD3MKP3_9STRA</name>
<keyword evidence="4" id="KW-1185">Reference proteome</keyword>
<feature type="region of interest" description="Disordered" evidence="1">
    <location>
        <begin position="199"/>
        <end position="322"/>
    </location>
</feature>
<dbReference type="PROSITE" id="PS50030">
    <property type="entry name" value="UBA"/>
    <property type="match status" value="1"/>
</dbReference>
<feature type="compositionally biased region" description="Basic and acidic residues" evidence="1">
    <location>
        <begin position="48"/>
        <end position="61"/>
    </location>
</feature>
<sequence>MPRCECTIRLAVPPLPSESCSRPDRPTNAVGAAGDGTLAGMRWRPRSAKREMRRERRRERNNILSGGREGPDDGIVDRIEKFRWVDVRVRFAGADDDDCSSDECYSLSSSSDSGDRGSWRPDDDYVNDDEDRFARRSTGKGPRRVELESGELMKELLRKDPLFRQEREDEEYVKRVVEADMETLRAREDQERENEICIKRILEEEEEERRRKSEARSLEDRELAVKIQEELDKQEDKAGPIATRSSKNTILDTWKKSPSASGKVSSGESSRKKRPCRRDLGGASPCQGASLAPGASSRSPSPERIAVDQGPKPCEQLKERSNADIVGTGMDGTFVEEILAMGFSKASARRCLEDSNGNVQLAVSMLLSEASEGGD</sequence>
<evidence type="ECO:0000256" key="1">
    <source>
        <dbReference type="SAM" id="MobiDB-lite"/>
    </source>
</evidence>
<feature type="region of interest" description="Disordered" evidence="1">
    <location>
        <begin position="94"/>
        <end position="147"/>
    </location>
</feature>
<dbReference type="InterPro" id="IPR015940">
    <property type="entry name" value="UBA"/>
</dbReference>
<feature type="domain" description="UBA" evidence="2">
    <location>
        <begin position="329"/>
        <end position="369"/>
    </location>
</feature>
<evidence type="ECO:0000313" key="3">
    <source>
        <dbReference type="EMBL" id="KAL3762757.1"/>
    </source>
</evidence>
<reference evidence="3 4" key="1">
    <citation type="submission" date="2024-10" db="EMBL/GenBank/DDBJ databases">
        <title>Updated reference genomes for cyclostephanoid diatoms.</title>
        <authorList>
            <person name="Roberts W.R."/>
            <person name="Alverson A.J."/>
        </authorList>
    </citation>
    <scope>NUCLEOTIDE SEQUENCE [LARGE SCALE GENOMIC DNA]</scope>
    <source>
        <strain evidence="3 4">AJA276-08</strain>
    </source>
</reference>
<dbReference type="EMBL" id="JALLAZ020001819">
    <property type="protein sequence ID" value="KAL3762757.1"/>
    <property type="molecule type" value="Genomic_DNA"/>
</dbReference>
<feature type="region of interest" description="Disordered" evidence="1">
    <location>
        <begin position="15"/>
        <end position="74"/>
    </location>
</feature>
<dbReference type="SMART" id="SM00165">
    <property type="entry name" value="UBA"/>
    <property type="match status" value="1"/>
</dbReference>
<dbReference type="SUPFAM" id="SSF46934">
    <property type="entry name" value="UBA-like"/>
    <property type="match status" value="1"/>
</dbReference>
<protein>
    <recommendedName>
        <fullName evidence="2">UBA domain-containing protein</fullName>
    </recommendedName>
</protein>
<evidence type="ECO:0000259" key="2">
    <source>
        <dbReference type="PROSITE" id="PS50030"/>
    </source>
</evidence>
<gene>
    <name evidence="3" type="ORF">ACHAW5_002262</name>
</gene>
<proteinExistence type="predicted"/>
<dbReference type="InterPro" id="IPR009060">
    <property type="entry name" value="UBA-like_sf"/>
</dbReference>
<organism evidence="3 4">
    <name type="scientific">Stephanodiscus triporus</name>
    <dbReference type="NCBI Taxonomy" id="2934178"/>
    <lineage>
        <taxon>Eukaryota</taxon>
        <taxon>Sar</taxon>
        <taxon>Stramenopiles</taxon>
        <taxon>Ochrophyta</taxon>
        <taxon>Bacillariophyta</taxon>
        <taxon>Coscinodiscophyceae</taxon>
        <taxon>Thalassiosirophycidae</taxon>
        <taxon>Stephanodiscales</taxon>
        <taxon>Stephanodiscaceae</taxon>
        <taxon>Stephanodiscus</taxon>
    </lineage>
</organism>
<comment type="caution">
    <text evidence="3">The sequence shown here is derived from an EMBL/GenBank/DDBJ whole genome shotgun (WGS) entry which is preliminary data.</text>
</comment>
<feature type="compositionally biased region" description="Basic and acidic residues" evidence="1">
    <location>
        <begin position="199"/>
        <end position="238"/>
    </location>
</feature>
<feature type="compositionally biased region" description="Low complexity" evidence="1">
    <location>
        <begin position="256"/>
        <end position="268"/>
    </location>
</feature>
<feature type="compositionally biased region" description="Basic and acidic residues" evidence="1">
    <location>
        <begin position="113"/>
        <end position="123"/>
    </location>
</feature>
<dbReference type="Gene3D" id="1.10.8.10">
    <property type="entry name" value="DNA helicase RuvA subunit, C-terminal domain"/>
    <property type="match status" value="1"/>
</dbReference>
<dbReference type="AlphaFoldDB" id="A0ABD3MKP3"/>